<evidence type="ECO:0000256" key="1">
    <source>
        <dbReference type="SAM" id="SignalP"/>
    </source>
</evidence>
<proteinExistence type="predicted"/>
<dbReference type="EMBL" id="JACIET010000001">
    <property type="protein sequence ID" value="MBB4011612.1"/>
    <property type="molecule type" value="Genomic_DNA"/>
</dbReference>
<reference evidence="3 4" key="1">
    <citation type="submission" date="2020-08" db="EMBL/GenBank/DDBJ databases">
        <title>Genomic Encyclopedia of Type Strains, Phase IV (KMG-IV): sequencing the most valuable type-strain genomes for metagenomic binning, comparative biology and taxonomic classification.</title>
        <authorList>
            <person name="Goeker M."/>
        </authorList>
    </citation>
    <scope>NUCLEOTIDE SEQUENCE [LARGE SCALE GENOMIC DNA]</scope>
    <source>
        <strain evidence="3 4">DSM 106739</strain>
    </source>
</reference>
<dbReference type="InterPro" id="IPR013424">
    <property type="entry name" value="Ice-binding_C"/>
</dbReference>
<name>A0A840BJ41_9RHOO</name>
<feature type="signal peptide" evidence="1">
    <location>
        <begin position="1"/>
        <end position="18"/>
    </location>
</feature>
<organism evidence="3 4">
    <name type="scientific">Niveibacterium umoris</name>
    <dbReference type="NCBI Taxonomy" id="1193620"/>
    <lineage>
        <taxon>Bacteria</taxon>
        <taxon>Pseudomonadati</taxon>
        <taxon>Pseudomonadota</taxon>
        <taxon>Betaproteobacteria</taxon>
        <taxon>Rhodocyclales</taxon>
        <taxon>Rhodocyclaceae</taxon>
        <taxon>Niveibacterium</taxon>
    </lineage>
</organism>
<keyword evidence="4" id="KW-1185">Reference proteome</keyword>
<feature type="domain" description="Ice-binding protein C-terminal" evidence="2">
    <location>
        <begin position="194"/>
        <end position="218"/>
    </location>
</feature>
<evidence type="ECO:0000313" key="4">
    <source>
        <dbReference type="Proteomes" id="UP000561045"/>
    </source>
</evidence>
<dbReference type="RefSeq" id="WP_183632355.1">
    <property type="nucleotide sequence ID" value="NZ_BAABLE010000011.1"/>
</dbReference>
<dbReference type="Proteomes" id="UP000561045">
    <property type="component" value="Unassembled WGS sequence"/>
</dbReference>
<dbReference type="Pfam" id="PF07589">
    <property type="entry name" value="PEP-CTERM"/>
    <property type="match status" value="1"/>
</dbReference>
<dbReference type="AlphaFoldDB" id="A0A840BJ41"/>
<comment type="caution">
    <text evidence="3">The sequence shown here is derived from an EMBL/GenBank/DDBJ whole genome shotgun (WGS) entry which is preliminary data.</text>
</comment>
<sequence>MKVIVAAIAAIGSVAASASVTTLDGKGFDVSYDSSKFAAGSISLSSDRSSLLFDTDALSVIARKGDSDDAFDALKFSLTLDSGYAFKSLELSQSGTYSLIKKNSEVFASLTSGISVPGAHKGSVVKADVFSKDGVKSGSDVWSIGSTYTLTGTKYANAPKINFWAESLLYADAANKGFASIAARDYSLQVITAAVPEPDQWALMLAGIGMVGAIARRRTTRS</sequence>
<evidence type="ECO:0000313" key="3">
    <source>
        <dbReference type="EMBL" id="MBB4011612.1"/>
    </source>
</evidence>
<dbReference type="NCBIfam" id="NF035944">
    <property type="entry name" value="PEPxxWA-CTERM"/>
    <property type="match status" value="1"/>
</dbReference>
<evidence type="ECO:0000259" key="2">
    <source>
        <dbReference type="Pfam" id="PF07589"/>
    </source>
</evidence>
<gene>
    <name evidence="3" type="ORF">GGR36_000920</name>
</gene>
<keyword evidence="1" id="KW-0732">Signal</keyword>
<accession>A0A840BJ41</accession>
<feature type="chain" id="PRO_5032740990" description="Ice-binding protein C-terminal domain-containing protein" evidence="1">
    <location>
        <begin position="19"/>
        <end position="222"/>
    </location>
</feature>
<protein>
    <recommendedName>
        <fullName evidence="2">Ice-binding protein C-terminal domain-containing protein</fullName>
    </recommendedName>
</protein>